<dbReference type="GO" id="GO:0000151">
    <property type="term" value="C:ubiquitin ligase complex"/>
    <property type="evidence" value="ECO:0000318"/>
    <property type="project" value="GO_Central"/>
</dbReference>
<protein>
    <recommendedName>
        <fullName evidence="3">RBR-type E3 ubiquitin transferase</fullName>
        <ecNumber evidence="3">2.3.2.31</ecNumber>
    </recommendedName>
</protein>
<keyword evidence="12" id="KW-1185">Reference proteome</keyword>
<dbReference type="InterPro" id="IPR002867">
    <property type="entry name" value="IBR_dom"/>
</dbReference>
<comment type="cofactor">
    <cofactor evidence="2">
        <name>Zn(2+)</name>
        <dbReference type="ChEBI" id="CHEBI:29105"/>
    </cofactor>
</comment>
<keyword evidence="6" id="KW-0677">Repeat</keyword>
<dbReference type="EC" id="2.3.2.31" evidence="3"/>
<dbReference type="GO" id="GO:0016567">
    <property type="term" value="P:protein ubiquitination"/>
    <property type="evidence" value="ECO:0007669"/>
    <property type="project" value="UniProtKB-UniPathway"/>
</dbReference>
<evidence type="ECO:0000256" key="4">
    <source>
        <dbReference type="ARBA" id="ARBA00022679"/>
    </source>
</evidence>
<dbReference type="UniPathway" id="UPA00143"/>
<accession>A0A1U8GEY6</accession>
<evidence type="ECO:0000313" key="11">
    <source>
        <dbReference type="EMBL" id="PHT88909.1"/>
    </source>
</evidence>
<dbReference type="InterPro" id="IPR044066">
    <property type="entry name" value="TRIAD_supradom"/>
</dbReference>
<name>A0A1U8GEY6_CAPAN</name>
<dbReference type="GO" id="GO:0031624">
    <property type="term" value="F:ubiquitin conjugating enzyme binding"/>
    <property type="evidence" value="ECO:0000318"/>
    <property type="project" value="GO_Central"/>
</dbReference>
<dbReference type="Gene3D" id="3.30.40.10">
    <property type="entry name" value="Zinc/RING finger domain, C3HC4 (zinc finger)"/>
    <property type="match status" value="1"/>
</dbReference>
<feature type="domain" description="RING-type" evidence="10">
    <location>
        <begin position="92"/>
        <end position="252"/>
    </location>
</feature>
<proteinExistence type="predicted"/>
<sequence>MNSRDVQIFNHDEETDSQLSFDINENEDDVKDDDDDIQLQQILFHTAQFHSVRSLESSSSNVAGKKIIELHYSFIYGSIEKLNSIREEGESSCMYCDICEDVFPSNTMIRGIDYPHLYYEECIQKHIAKKINDNIYEVKCPIANCKGAMDLEFLLPYVVFDRVVNANREAKVLTSPYIMDYPYEYCSGILIDDGKGYLIRACPNCWRIFCARCRDTWHWGITCEAYDHISSQMNFIVRRFEGFVVQHPQQEE</sequence>
<evidence type="ECO:0000259" key="10">
    <source>
        <dbReference type="PROSITE" id="PS51873"/>
    </source>
</evidence>
<gene>
    <name evidence="11" type="ORF">T459_11015</name>
</gene>
<evidence type="ECO:0000256" key="5">
    <source>
        <dbReference type="ARBA" id="ARBA00022723"/>
    </source>
</evidence>
<dbReference type="OMA" id="MMWGTNC"/>
<comment type="catalytic activity">
    <reaction evidence="1">
        <text>[E2 ubiquitin-conjugating enzyme]-S-ubiquitinyl-L-cysteine + [acceptor protein]-L-lysine = [E2 ubiquitin-conjugating enzyme]-L-cysteine + [acceptor protein]-N(6)-ubiquitinyl-L-lysine.</text>
        <dbReference type="EC" id="2.3.2.31"/>
    </reaction>
</comment>
<comment type="caution">
    <text evidence="11">The sequence shown here is derived from an EMBL/GenBank/DDBJ whole genome shotgun (WGS) entry which is preliminary data.</text>
</comment>
<dbReference type="AlphaFoldDB" id="A0A1U8GEY6"/>
<reference evidence="11 12" key="2">
    <citation type="journal article" date="2017" name="Genome Biol.">
        <title>New reference genome sequences of hot pepper reveal the massive evolution of plant disease-resistance genes by retroduplication.</title>
        <authorList>
            <person name="Kim S."/>
            <person name="Park J."/>
            <person name="Yeom S.I."/>
            <person name="Kim Y.M."/>
            <person name="Seo E."/>
            <person name="Kim K.T."/>
            <person name="Kim M.S."/>
            <person name="Lee J.M."/>
            <person name="Cheong K."/>
            <person name="Shin H.S."/>
            <person name="Kim S.B."/>
            <person name="Han K."/>
            <person name="Lee J."/>
            <person name="Park M."/>
            <person name="Lee H.A."/>
            <person name="Lee H.Y."/>
            <person name="Lee Y."/>
            <person name="Oh S."/>
            <person name="Lee J.H."/>
            <person name="Choi E."/>
            <person name="Choi E."/>
            <person name="Lee S.E."/>
            <person name="Jeon J."/>
            <person name="Kim H."/>
            <person name="Choi G."/>
            <person name="Song H."/>
            <person name="Lee J."/>
            <person name="Lee S.C."/>
            <person name="Kwon J.K."/>
            <person name="Lee H.Y."/>
            <person name="Koo N."/>
            <person name="Hong Y."/>
            <person name="Kim R.W."/>
            <person name="Kang W.H."/>
            <person name="Huh J.H."/>
            <person name="Kang B.C."/>
            <person name="Yang T.J."/>
            <person name="Lee Y.H."/>
            <person name="Bennetzen J.L."/>
            <person name="Choi D."/>
        </authorList>
    </citation>
    <scope>NUCLEOTIDE SEQUENCE [LARGE SCALE GENOMIC DNA]</scope>
    <source>
        <strain evidence="12">cv. CM334</strain>
    </source>
</reference>
<keyword evidence="5" id="KW-0479">Metal-binding</keyword>
<dbReference type="SUPFAM" id="SSF57850">
    <property type="entry name" value="RING/U-box"/>
    <property type="match status" value="1"/>
</dbReference>
<dbReference type="Gramene" id="PHT88909">
    <property type="protein sequence ID" value="PHT88909"/>
    <property type="gene ID" value="T459_11015"/>
</dbReference>
<dbReference type="InterPro" id="IPR031127">
    <property type="entry name" value="E3_UB_ligase_RBR"/>
</dbReference>
<dbReference type="GO" id="GO:0061630">
    <property type="term" value="F:ubiquitin protein ligase activity"/>
    <property type="evidence" value="ECO:0000318"/>
    <property type="project" value="GO_Central"/>
</dbReference>
<dbReference type="PROSITE" id="PS51873">
    <property type="entry name" value="TRIAD"/>
    <property type="match status" value="1"/>
</dbReference>
<dbReference type="KEGG" id="cann:107864697"/>
<dbReference type="GO" id="GO:0005737">
    <property type="term" value="C:cytoplasm"/>
    <property type="evidence" value="ECO:0000318"/>
    <property type="project" value="GO_Central"/>
</dbReference>
<evidence type="ECO:0000256" key="6">
    <source>
        <dbReference type="ARBA" id="ARBA00022737"/>
    </source>
</evidence>
<evidence type="ECO:0000313" key="12">
    <source>
        <dbReference type="Proteomes" id="UP000222542"/>
    </source>
</evidence>
<dbReference type="STRING" id="4072.A0A1U8GEY6"/>
<dbReference type="GO" id="GO:0006511">
    <property type="term" value="P:ubiquitin-dependent protein catabolic process"/>
    <property type="evidence" value="ECO:0000318"/>
    <property type="project" value="GO_Central"/>
</dbReference>
<dbReference type="GO" id="GO:0008270">
    <property type="term" value="F:zinc ion binding"/>
    <property type="evidence" value="ECO:0007669"/>
    <property type="project" value="UniProtKB-KW"/>
</dbReference>
<evidence type="ECO:0000256" key="1">
    <source>
        <dbReference type="ARBA" id="ARBA00001798"/>
    </source>
</evidence>
<keyword evidence="9" id="KW-0862">Zinc</keyword>
<keyword evidence="4" id="KW-0808">Transferase</keyword>
<organism evidence="11 12">
    <name type="scientific">Capsicum annuum</name>
    <name type="common">Capsicum pepper</name>
    <dbReference type="NCBI Taxonomy" id="4072"/>
    <lineage>
        <taxon>Eukaryota</taxon>
        <taxon>Viridiplantae</taxon>
        <taxon>Streptophyta</taxon>
        <taxon>Embryophyta</taxon>
        <taxon>Tracheophyta</taxon>
        <taxon>Spermatophyta</taxon>
        <taxon>Magnoliopsida</taxon>
        <taxon>eudicotyledons</taxon>
        <taxon>Gunneridae</taxon>
        <taxon>Pentapetalae</taxon>
        <taxon>asterids</taxon>
        <taxon>lamiids</taxon>
        <taxon>Solanales</taxon>
        <taxon>Solanaceae</taxon>
        <taxon>Solanoideae</taxon>
        <taxon>Capsiceae</taxon>
        <taxon>Capsicum</taxon>
    </lineage>
</organism>
<reference evidence="11 12" key="1">
    <citation type="journal article" date="2014" name="Nat. Genet.">
        <title>Genome sequence of the hot pepper provides insights into the evolution of pungency in Capsicum species.</title>
        <authorList>
            <person name="Kim S."/>
            <person name="Park M."/>
            <person name="Yeom S.I."/>
            <person name="Kim Y.M."/>
            <person name="Lee J.M."/>
            <person name="Lee H.A."/>
            <person name="Seo E."/>
            <person name="Choi J."/>
            <person name="Cheong K."/>
            <person name="Kim K.T."/>
            <person name="Jung K."/>
            <person name="Lee G.W."/>
            <person name="Oh S.K."/>
            <person name="Bae C."/>
            <person name="Kim S.B."/>
            <person name="Lee H.Y."/>
            <person name="Kim S.Y."/>
            <person name="Kim M.S."/>
            <person name="Kang B.C."/>
            <person name="Jo Y.D."/>
            <person name="Yang H.B."/>
            <person name="Jeong H.J."/>
            <person name="Kang W.H."/>
            <person name="Kwon J.K."/>
            <person name="Shin C."/>
            <person name="Lim J.Y."/>
            <person name="Park J.H."/>
            <person name="Huh J.H."/>
            <person name="Kim J.S."/>
            <person name="Kim B.D."/>
            <person name="Cohen O."/>
            <person name="Paran I."/>
            <person name="Suh M.C."/>
            <person name="Lee S.B."/>
            <person name="Kim Y.K."/>
            <person name="Shin Y."/>
            <person name="Noh S.J."/>
            <person name="Park J."/>
            <person name="Seo Y.S."/>
            <person name="Kwon S.Y."/>
            <person name="Kim H.A."/>
            <person name="Park J.M."/>
            <person name="Kim H.J."/>
            <person name="Choi S.B."/>
            <person name="Bosland P.W."/>
            <person name="Reeves G."/>
            <person name="Jo S.H."/>
            <person name="Lee B.W."/>
            <person name="Cho H.T."/>
            <person name="Choi H.S."/>
            <person name="Lee M.S."/>
            <person name="Yu Y."/>
            <person name="Do Choi Y."/>
            <person name="Park B.S."/>
            <person name="van Deynze A."/>
            <person name="Ashrafi H."/>
            <person name="Hill T."/>
            <person name="Kim W.T."/>
            <person name="Pai H.S."/>
            <person name="Ahn H.K."/>
            <person name="Yeam I."/>
            <person name="Giovannoni J.J."/>
            <person name="Rose J.K."/>
            <person name="Sorensen I."/>
            <person name="Lee S.J."/>
            <person name="Kim R.W."/>
            <person name="Choi I.Y."/>
            <person name="Choi B.S."/>
            <person name="Lim J.S."/>
            <person name="Lee Y.H."/>
            <person name="Choi D."/>
        </authorList>
    </citation>
    <scope>NUCLEOTIDE SEQUENCE [LARGE SCALE GENOMIC DNA]</scope>
    <source>
        <strain evidence="12">cv. CM334</strain>
    </source>
</reference>
<dbReference type="PANTHER" id="PTHR11685">
    <property type="entry name" value="RBR FAMILY RING FINGER AND IBR DOMAIN-CONTAINING"/>
    <property type="match status" value="1"/>
</dbReference>
<evidence type="ECO:0000256" key="9">
    <source>
        <dbReference type="ARBA" id="ARBA00022833"/>
    </source>
</evidence>
<dbReference type="EMBL" id="AYRZ02000003">
    <property type="protein sequence ID" value="PHT88909.1"/>
    <property type="molecule type" value="Genomic_DNA"/>
</dbReference>
<evidence type="ECO:0000256" key="3">
    <source>
        <dbReference type="ARBA" id="ARBA00012251"/>
    </source>
</evidence>
<keyword evidence="8" id="KW-0833">Ubl conjugation pathway</keyword>
<dbReference type="OrthoDB" id="1668875at2759"/>
<dbReference type="Pfam" id="PF01485">
    <property type="entry name" value="IBR"/>
    <property type="match status" value="1"/>
</dbReference>
<dbReference type="Proteomes" id="UP000222542">
    <property type="component" value="Unassembled WGS sequence"/>
</dbReference>
<keyword evidence="7" id="KW-0863">Zinc-finger</keyword>
<evidence type="ECO:0000256" key="8">
    <source>
        <dbReference type="ARBA" id="ARBA00022786"/>
    </source>
</evidence>
<evidence type="ECO:0000256" key="2">
    <source>
        <dbReference type="ARBA" id="ARBA00001947"/>
    </source>
</evidence>
<dbReference type="InterPro" id="IPR013083">
    <property type="entry name" value="Znf_RING/FYVE/PHD"/>
</dbReference>
<evidence type="ECO:0000256" key="7">
    <source>
        <dbReference type="ARBA" id="ARBA00022771"/>
    </source>
</evidence>